<dbReference type="SMART" id="SM00256">
    <property type="entry name" value="FBOX"/>
    <property type="match status" value="1"/>
</dbReference>
<dbReference type="Proteomes" id="UP000554482">
    <property type="component" value="Unassembled WGS sequence"/>
</dbReference>
<dbReference type="EMBL" id="JABWDY010012140">
    <property type="protein sequence ID" value="KAF5199320.1"/>
    <property type="molecule type" value="Genomic_DNA"/>
</dbReference>
<gene>
    <name evidence="2" type="ORF">FRX31_011092</name>
</gene>
<evidence type="ECO:0000313" key="2">
    <source>
        <dbReference type="EMBL" id="KAF5199320.1"/>
    </source>
</evidence>
<name>A0A7J6WRV1_THATH</name>
<dbReference type="PROSITE" id="PS50181">
    <property type="entry name" value="FBOX"/>
    <property type="match status" value="1"/>
</dbReference>
<organism evidence="2 3">
    <name type="scientific">Thalictrum thalictroides</name>
    <name type="common">Rue-anemone</name>
    <name type="synonym">Anemone thalictroides</name>
    <dbReference type="NCBI Taxonomy" id="46969"/>
    <lineage>
        <taxon>Eukaryota</taxon>
        <taxon>Viridiplantae</taxon>
        <taxon>Streptophyta</taxon>
        <taxon>Embryophyta</taxon>
        <taxon>Tracheophyta</taxon>
        <taxon>Spermatophyta</taxon>
        <taxon>Magnoliopsida</taxon>
        <taxon>Ranunculales</taxon>
        <taxon>Ranunculaceae</taxon>
        <taxon>Thalictroideae</taxon>
        <taxon>Thalictrum</taxon>
    </lineage>
</organism>
<dbReference type="InterPro" id="IPR050796">
    <property type="entry name" value="SCF_F-box_component"/>
</dbReference>
<dbReference type="CDD" id="cd22157">
    <property type="entry name" value="F-box_AtFBW1-like"/>
    <property type="match status" value="1"/>
</dbReference>
<dbReference type="SUPFAM" id="SSF81383">
    <property type="entry name" value="F-box domain"/>
    <property type="match status" value="1"/>
</dbReference>
<dbReference type="PANTHER" id="PTHR31672:SF13">
    <property type="entry name" value="F-BOX PROTEIN CPR30-LIKE"/>
    <property type="match status" value="1"/>
</dbReference>
<dbReference type="PANTHER" id="PTHR31672">
    <property type="entry name" value="BNACNNG10540D PROTEIN"/>
    <property type="match status" value="1"/>
</dbReference>
<proteinExistence type="predicted"/>
<dbReference type="InterPro" id="IPR036047">
    <property type="entry name" value="F-box-like_dom_sf"/>
</dbReference>
<dbReference type="Pfam" id="PF12937">
    <property type="entry name" value="F-box-like"/>
    <property type="match status" value="1"/>
</dbReference>
<sequence>MEHNKDETTWFDGVTWVDVCTEAGNSITKIPCTADVYSNETEKSVVGGSELKLGMLLFFPVDIVVDILSRLPVEDLIRARIVCKSWYRLTKDPYFIHMQVSKATNQPGCLLLEQTTYHCGVKLIMVDSENDKWLEKNGDFARELPWRWRGKYCSHLDRILVLDCMNETFQTISFPPVVPEDIELINLGGSLALSELCRFNSSVLRTWQILGSSKDSGRLRQYSFDISSGHGMLSNGDFLYKTFETGNVNSSSLRFYLVCYSPQKKTRYRH</sequence>
<comment type="caution">
    <text evidence="2">The sequence shown here is derived from an EMBL/GenBank/DDBJ whole genome shotgun (WGS) entry which is preliminary data.</text>
</comment>
<accession>A0A7J6WRV1</accession>
<feature type="domain" description="F-box" evidence="1">
    <location>
        <begin position="53"/>
        <end position="98"/>
    </location>
</feature>
<dbReference type="AlphaFoldDB" id="A0A7J6WRV1"/>
<dbReference type="Gene3D" id="1.20.1280.50">
    <property type="match status" value="1"/>
</dbReference>
<dbReference type="OrthoDB" id="5319261at2759"/>
<evidence type="ECO:0000313" key="3">
    <source>
        <dbReference type="Proteomes" id="UP000554482"/>
    </source>
</evidence>
<reference evidence="2 3" key="1">
    <citation type="submission" date="2020-06" db="EMBL/GenBank/DDBJ databases">
        <title>Transcriptomic and genomic resources for Thalictrum thalictroides and T. hernandezii: Facilitating candidate gene discovery in an emerging model plant lineage.</title>
        <authorList>
            <person name="Arias T."/>
            <person name="Riano-Pachon D.M."/>
            <person name="Di Stilio V.S."/>
        </authorList>
    </citation>
    <scope>NUCLEOTIDE SEQUENCE [LARGE SCALE GENOMIC DNA]</scope>
    <source>
        <strain evidence="3">cv. WT478/WT964</strain>
        <tissue evidence="2">Leaves</tissue>
    </source>
</reference>
<evidence type="ECO:0000259" key="1">
    <source>
        <dbReference type="PROSITE" id="PS50181"/>
    </source>
</evidence>
<keyword evidence="3" id="KW-1185">Reference proteome</keyword>
<dbReference type="InterPro" id="IPR001810">
    <property type="entry name" value="F-box_dom"/>
</dbReference>
<protein>
    <recommendedName>
        <fullName evidence="1">F-box domain-containing protein</fullName>
    </recommendedName>
</protein>